<dbReference type="InterPro" id="IPR052055">
    <property type="entry name" value="Hepadnavirus_pol/RT"/>
</dbReference>
<dbReference type="GO" id="GO:0015074">
    <property type="term" value="P:DNA integration"/>
    <property type="evidence" value="ECO:0007669"/>
    <property type="project" value="InterPro"/>
</dbReference>
<accession>A0A369K150</accession>
<dbReference type="PANTHER" id="PTHR33050:SF8">
    <property type="entry name" value="REVERSE TRANSCRIPTASE DOMAIN-CONTAINING PROTEIN"/>
    <property type="match status" value="1"/>
</dbReference>
<feature type="compositionally biased region" description="Basic residues" evidence="3">
    <location>
        <begin position="102"/>
        <end position="114"/>
    </location>
</feature>
<evidence type="ECO:0000313" key="5">
    <source>
        <dbReference type="EMBL" id="RDB28339.1"/>
    </source>
</evidence>
<comment type="caution">
    <text evidence="5">The sequence shown here is derived from an EMBL/GenBank/DDBJ whole genome shotgun (WGS) entry which is preliminary data.</text>
</comment>
<name>A0A369K150_HYPMA</name>
<feature type="region of interest" description="Disordered" evidence="3">
    <location>
        <begin position="95"/>
        <end position="120"/>
    </location>
</feature>
<organism evidence="5 6">
    <name type="scientific">Hypsizygus marmoreus</name>
    <name type="common">White beech mushroom</name>
    <name type="synonym">Agaricus marmoreus</name>
    <dbReference type="NCBI Taxonomy" id="39966"/>
    <lineage>
        <taxon>Eukaryota</taxon>
        <taxon>Fungi</taxon>
        <taxon>Dikarya</taxon>
        <taxon>Basidiomycota</taxon>
        <taxon>Agaricomycotina</taxon>
        <taxon>Agaricomycetes</taxon>
        <taxon>Agaricomycetidae</taxon>
        <taxon>Agaricales</taxon>
        <taxon>Tricholomatineae</taxon>
        <taxon>Lyophyllaceae</taxon>
        <taxon>Hypsizygus</taxon>
    </lineage>
</organism>
<evidence type="ECO:0000256" key="3">
    <source>
        <dbReference type="SAM" id="MobiDB-lite"/>
    </source>
</evidence>
<evidence type="ECO:0000256" key="1">
    <source>
        <dbReference type="ARBA" id="ARBA00023125"/>
    </source>
</evidence>
<dbReference type="InterPro" id="IPR000477">
    <property type="entry name" value="RT_dom"/>
</dbReference>
<dbReference type="OrthoDB" id="3067625at2759"/>
<feature type="region of interest" description="Disordered" evidence="3">
    <location>
        <begin position="854"/>
        <end position="942"/>
    </location>
</feature>
<dbReference type="PROSITE" id="PS50878">
    <property type="entry name" value="RT_POL"/>
    <property type="match status" value="1"/>
</dbReference>
<keyword evidence="2" id="KW-0233">DNA recombination</keyword>
<dbReference type="SUPFAM" id="SSF56672">
    <property type="entry name" value="DNA/RNA polymerases"/>
    <property type="match status" value="1"/>
</dbReference>
<dbReference type="SUPFAM" id="SSF56349">
    <property type="entry name" value="DNA breaking-rejoining enzymes"/>
    <property type="match status" value="1"/>
</dbReference>
<reference evidence="5" key="1">
    <citation type="submission" date="2018-04" db="EMBL/GenBank/DDBJ databases">
        <title>Whole genome sequencing of Hypsizygus marmoreus.</title>
        <authorList>
            <person name="Choi I.-G."/>
            <person name="Min B."/>
            <person name="Kim J.-G."/>
            <person name="Kim S."/>
            <person name="Oh Y.-L."/>
            <person name="Kong W.-S."/>
            <person name="Park H."/>
            <person name="Jeong J."/>
            <person name="Song E.-S."/>
        </authorList>
    </citation>
    <scope>NUCLEOTIDE SEQUENCE [LARGE SCALE GENOMIC DNA]</scope>
    <source>
        <strain evidence="5">51987-8</strain>
    </source>
</reference>
<evidence type="ECO:0000313" key="6">
    <source>
        <dbReference type="Proteomes" id="UP000076154"/>
    </source>
</evidence>
<dbReference type="InterPro" id="IPR011010">
    <property type="entry name" value="DNA_brk_join_enz"/>
</dbReference>
<sequence>MPKVHLIPSAWRNALSDYPDPSFAENLVSAITYGVHIGADNLSILHHSKSTPSPLSSALEFPETVTQDVKTEISLGRIRDVTGSDAADTAHLSPLGSVPKKYSTKRRRIHHLSHPRNSSVNDTIPTEYGSIIYDSILHAIDRIRTCGPGAFLYKADLEAAFRHIPIHPHDWWLLGFEWLGRIFLDLFLPFGLRTAPRIYNYFAEAHHWILGHRYSSLRLIQHYLDDWLNVTEAARGRRYAEQARAAFREVTAELGFSMSDQKEEGPTHCLEFLGIELDTVAMEARLPADKVSRLAGLITASLSRGSASYHELEVLCGHLVFAQSVIPVGRFFTRRIRDFMRTLSSLPHTLSRRLPAEARRDLTWWDSGLRLFNGIFTITPPPPQLSVYTDASGRLGLGGHWDDAFFAERCPKSKQHLPIHWKEMYAVLRAAELWGHLWQGYEIIFHIDNDAIAKCLNSGSIDHPPTQDLFRRFALLALGAGFTFLDEARPTPPSLGTPSPEWLSAHSHLHPTIAELLWYGLRESTRAKYDGHVAAFCKFARVQGFTRADGSVLPADGPAVQLFIATKAPLVQPATLKKYLTSLRTIHTEHGWPTDPLNSPILKRLIGAAERRYGTASRKVCRPITRAILVDILAQLDDSADGRMLAAAFTLAWAGFMRCGEFTLNNGATFDPTVDLTEGCISRVTDESMLLNIQASKTDTGRRGALVLIGASPGTATCPVSRYAAYRSVRPATSPFAPLFVTSSGQVLTHSFALRSLDDCLQRAGYDSSEFSGHSFRRGAAFAAAEAGYTPEQIKLLGRWKSDAWKLYVDQPLSILCNLSARLHIPTPQPTRPSSTPPIHTRLIIRLPARPPTQISAAPLQPHLPLSPVTSQHSPSNSPPHPIPPARPLILRPPNRSSPPLTRAQLQVHAVASTQASRARGTGTIRSRGWGQSRGGASGVIT</sequence>
<protein>
    <recommendedName>
        <fullName evidence="4">Reverse transcriptase domain-containing protein</fullName>
    </recommendedName>
</protein>
<dbReference type="Proteomes" id="UP000076154">
    <property type="component" value="Unassembled WGS sequence"/>
</dbReference>
<dbReference type="Gene3D" id="1.10.443.10">
    <property type="entry name" value="Intergrase catalytic core"/>
    <property type="match status" value="1"/>
</dbReference>
<feature type="compositionally biased region" description="Gly residues" evidence="3">
    <location>
        <begin position="932"/>
        <end position="942"/>
    </location>
</feature>
<dbReference type="SUPFAM" id="SSF47823">
    <property type="entry name" value="lambda integrase-like, N-terminal domain"/>
    <property type="match status" value="1"/>
</dbReference>
<dbReference type="InterPro" id="IPR013762">
    <property type="entry name" value="Integrase-like_cat_sf"/>
</dbReference>
<feature type="compositionally biased region" description="Pro residues" evidence="3">
    <location>
        <begin position="877"/>
        <end position="887"/>
    </location>
</feature>
<dbReference type="InParanoid" id="A0A369K150"/>
<keyword evidence="6" id="KW-1185">Reference proteome</keyword>
<dbReference type="InterPro" id="IPR043502">
    <property type="entry name" value="DNA/RNA_pol_sf"/>
</dbReference>
<evidence type="ECO:0000256" key="2">
    <source>
        <dbReference type="ARBA" id="ARBA00023172"/>
    </source>
</evidence>
<dbReference type="GO" id="GO:0003677">
    <property type="term" value="F:DNA binding"/>
    <property type="evidence" value="ECO:0007669"/>
    <property type="project" value="UniProtKB-KW"/>
</dbReference>
<proteinExistence type="predicted"/>
<dbReference type="Gene3D" id="1.10.150.130">
    <property type="match status" value="1"/>
</dbReference>
<dbReference type="InterPro" id="IPR010998">
    <property type="entry name" value="Integrase_recombinase_N"/>
</dbReference>
<dbReference type="PANTHER" id="PTHR33050">
    <property type="entry name" value="REVERSE TRANSCRIPTASE DOMAIN-CONTAINING PROTEIN"/>
    <property type="match status" value="1"/>
</dbReference>
<gene>
    <name evidence="5" type="ORF">Hypma_001347</name>
</gene>
<dbReference type="GO" id="GO:0006310">
    <property type="term" value="P:DNA recombination"/>
    <property type="evidence" value="ECO:0007669"/>
    <property type="project" value="UniProtKB-KW"/>
</dbReference>
<evidence type="ECO:0000259" key="4">
    <source>
        <dbReference type="PROSITE" id="PS50878"/>
    </source>
</evidence>
<dbReference type="EMBL" id="LUEZ02000012">
    <property type="protein sequence ID" value="RDB28339.1"/>
    <property type="molecule type" value="Genomic_DNA"/>
</dbReference>
<keyword evidence="1" id="KW-0238">DNA-binding</keyword>
<dbReference type="AlphaFoldDB" id="A0A369K150"/>
<feature type="domain" description="Reverse transcriptase" evidence="4">
    <location>
        <begin position="79"/>
        <end position="277"/>
    </location>
</feature>